<organism evidence="2 3">
    <name type="scientific">Pseudosulfitobacter pseudonitzschiae</name>
    <dbReference type="NCBI Taxonomy" id="1402135"/>
    <lineage>
        <taxon>Bacteria</taxon>
        <taxon>Pseudomonadati</taxon>
        <taxon>Pseudomonadota</taxon>
        <taxon>Alphaproteobacteria</taxon>
        <taxon>Rhodobacterales</taxon>
        <taxon>Roseobacteraceae</taxon>
        <taxon>Pseudosulfitobacter</taxon>
    </lineage>
</organism>
<dbReference type="OrthoDB" id="7875772at2"/>
<dbReference type="AlphaFoldDB" id="A0A221JZY8"/>
<name>A0A221JZY8_9RHOB</name>
<dbReference type="RefSeq" id="WP_157728982.1">
    <property type="nucleotide sequence ID" value="NZ_CP022415.1"/>
</dbReference>
<feature type="chain" id="PRO_5013075607" evidence="1">
    <location>
        <begin position="23"/>
        <end position="155"/>
    </location>
</feature>
<accession>A0A221JZY8</accession>
<keyword evidence="2" id="KW-0449">Lipoprotein</keyword>
<dbReference type="KEGG" id="spse:SULPSESMR1_01485"/>
<dbReference type="EMBL" id="CP022415">
    <property type="protein sequence ID" value="ASM72301.1"/>
    <property type="molecule type" value="Genomic_DNA"/>
</dbReference>
<keyword evidence="1" id="KW-0732">Signal</keyword>
<evidence type="ECO:0000313" key="2">
    <source>
        <dbReference type="EMBL" id="ASM72301.1"/>
    </source>
</evidence>
<dbReference type="PROSITE" id="PS51257">
    <property type="entry name" value="PROKAR_LIPOPROTEIN"/>
    <property type="match status" value="1"/>
</dbReference>
<dbReference type="Proteomes" id="UP000199754">
    <property type="component" value="Chromosome"/>
</dbReference>
<keyword evidence="3" id="KW-1185">Reference proteome</keyword>
<sequence>MKFFRKLAVVALGGASVISGCAEQAQNVTATYIPSIIYRGATCQELAHERRVLADYVMNVTSAQRNSAQSDTALVTASLFIFWPAIFALPLTVDQSAQLATARGHYDALMKAQVEQGCVASSTAVAGSRYVQSAQHGFTVPTPDWKRRPGQFPPL</sequence>
<evidence type="ECO:0000313" key="3">
    <source>
        <dbReference type="Proteomes" id="UP000199754"/>
    </source>
</evidence>
<protein>
    <submittedName>
        <fullName evidence="2">Lipoprotein</fullName>
    </submittedName>
</protein>
<proteinExistence type="predicted"/>
<feature type="signal peptide" evidence="1">
    <location>
        <begin position="1"/>
        <end position="22"/>
    </location>
</feature>
<evidence type="ECO:0000256" key="1">
    <source>
        <dbReference type="SAM" id="SignalP"/>
    </source>
</evidence>
<gene>
    <name evidence="2" type="ORF">SULPSESMR1_01485</name>
</gene>
<reference evidence="2 3" key="1">
    <citation type="submission" date="2017-07" db="EMBL/GenBank/DDBJ databases">
        <title>Genome Sequence of Sulfitobacter pseudonitzschiae Strain SMR1 Isolated from a culture of the Diatom Skeletonema marinoi.</title>
        <authorList>
            <person name="Topel M."/>
            <person name="Pinder M.I.M."/>
            <person name="Johansson O.N."/>
            <person name="Kourtchenko O."/>
            <person name="Godhe A."/>
            <person name="Clarke A.K."/>
        </authorList>
    </citation>
    <scope>NUCLEOTIDE SEQUENCE [LARGE SCALE GENOMIC DNA]</scope>
    <source>
        <strain evidence="2 3">SMR1</strain>
    </source>
</reference>